<feature type="chain" id="PRO_5021245093" evidence="1">
    <location>
        <begin position="19"/>
        <end position="116"/>
    </location>
</feature>
<evidence type="ECO:0000256" key="1">
    <source>
        <dbReference type="SAM" id="SignalP"/>
    </source>
</evidence>
<sequence>MKFASALVVLAAFAAADAQSSFKLDGHEIQQVLADDNLYHQYFNCVMDKGKCTPDGQDLKDHIPDHLNGGCANCTPERKERAKTLVRFMVTKKNHDFEEFEKKYDPKHMMRKQYGQ</sequence>
<dbReference type="AlphaFoldDB" id="A0A4Y5RDG7"/>
<protein>
    <submittedName>
        <fullName evidence="2">Chemosensory protein 20</fullName>
    </submittedName>
</protein>
<keyword evidence="1" id="KW-0732">Signal</keyword>
<evidence type="ECO:0000313" key="2">
    <source>
        <dbReference type="EMBL" id="QCZ25133.1"/>
    </source>
</evidence>
<organism evidence="2">
    <name type="scientific">Nezara viridula</name>
    <name type="common">Southern green stink bug</name>
    <name type="synonym">Cimex viridulus</name>
    <dbReference type="NCBI Taxonomy" id="85310"/>
    <lineage>
        <taxon>Eukaryota</taxon>
        <taxon>Metazoa</taxon>
        <taxon>Ecdysozoa</taxon>
        <taxon>Arthropoda</taxon>
        <taxon>Hexapoda</taxon>
        <taxon>Insecta</taxon>
        <taxon>Pterygota</taxon>
        <taxon>Neoptera</taxon>
        <taxon>Paraneoptera</taxon>
        <taxon>Hemiptera</taxon>
        <taxon>Heteroptera</taxon>
        <taxon>Panheteroptera</taxon>
        <taxon>Pentatomomorpha</taxon>
        <taxon>Pentatomoidea</taxon>
        <taxon>Pentatomidae</taxon>
        <taxon>Pentatominae</taxon>
        <taxon>Nezara</taxon>
    </lineage>
</organism>
<gene>
    <name evidence="2" type="primary">CSP20</name>
</gene>
<name>A0A4Y5RDG7_NEZVI</name>
<accession>A0A4Y5RDG7</accession>
<dbReference type="EMBL" id="MK753221">
    <property type="protein sequence ID" value="QCZ25133.1"/>
    <property type="molecule type" value="mRNA"/>
</dbReference>
<dbReference type="InterPro" id="IPR005055">
    <property type="entry name" value="A10/PebIII"/>
</dbReference>
<dbReference type="PANTHER" id="PTHR11257">
    <property type="entry name" value="CHEMOSENSORY PROTEIN-RELATED"/>
    <property type="match status" value="1"/>
</dbReference>
<dbReference type="InterPro" id="IPR036682">
    <property type="entry name" value="OS_D_A10/PebIII_sf"/>
</dbReference>
<dbReference type="PANTHER" id="PTHR11257:SF13">
    <property type="entry name" value="GEO07322P1"/>
    <property type="match status" value="1"/>
</dbReference>
<dbReference type="Gene3D" id="1.10.2080.10">
    <property type="entry name" value="Insect odorant-binding protein A10/Ejaculatory bulb-specific protein 3"/>
    <property type="match status" value="1"/>
</dbReference>
<feature type="signal peptide" evidence="1">
    <location>
        <begin position="1"/>
        <end position="18"/>
    </location>
</feature>
<dbReference type="OrthoDB" id="7274644at2759"/>
<proteinExistence type="evidence at transcript level"/>
<reference evidence="2" key="1">
    <citation type="submission" date="2019-04" db="EMBL/GenBank/DDBJ databases">
        <title>Candidate genes coding for odorant binding proteins and chemosensory proteins identified from dissected antennae and mouthparts of the southern green stink bug Nezara viridula.</title>
        <authorList>
            <person name="Wu Z."/>
            <person name="Cui Y."/>
            <person name="Qu M."/>
            <person name="Lin J.-H."/>
        </authorList>
    </citation>
    <scope>NUCLEOTIDE SEQUENCE</scope>
</reference>
<dbReference type="Pfam" id="PF03392">
    <property type="entry name" value="OS-D"/>
    <property type="match status" value="1"/>
</dbReference>
<dbReference type="SUPFAM" id="SSF100910">
    <property type="entry name" value="Chemosensory protein Csp2"/>
    <property type="match status" value="1"/>
</dbReference>